<comment type="caution">
    <text evidence="4">The sequence shown here is derived from an EMBL/GenBank/DDBJ whole genome shotgun (WGS) entry which is preliminary data.</text>
</comment>
<dbReference type="InterPro" id="IPR036291">
    <property type="entry name" value="NAD(P)-bd_dom_sf"/>
</dbReference>
<dbReference type="PANTHER" id="PTHR43391">
    <property type="entry name" value="RETINOL DEHYDROGENASE-RELATED"/>
    <property type="match status" value="1"/>
</dbReference>
<organism evidence="4 5">
    <name type="scientific">Yoonia maricola</name>
    <dbReference type="NCBI Taxonomy" id="420999"/>
    <lineage>
        <taxon>Bacteria</taxon>
        <taxon>Pseudomonadati</taxon>
        <taxon>Pseudomonadota</taxon>
        <taxon>Alphaproteobacteria</taxon>
        <taxon>Rhodobacterales</taxon>
        <taxon>Paracoccaceae</taxon>
        <taxon>Yoonia</taxon>
    </lineage>
</organism>
<evidence type="ECO:0000256" key="1">
    <source>
        <dbReference type="ARBA" id="ARBA00006484"/>
    </source>
</evidence>
<reference evidence="4 5" key="1">
    <citation type="submission" date="2017-11" db="EMBL/GenBank/DDBJ databases">
        <title>Genomic Encyclopedia of Archaeal and Bacterial Type Strains, Phase II (KMG-II): From Individual Species to Whole Genera.</title>
        <authorList>
            <person name="Goeker M."/>
        </authorList>
    </citation>
    <scope>NUCLEOTIDE SEQUENCE [LARGE SCALE GENOMIC DNA]</scope>
    <source>
        <strain evidence="4 5">DSM 29128</strain>
    </source>
</reference>
<dbReference type="Gene3D" id="3.40.50.720">
    <property type="entry name" value="NAD(P)-binding Rossmann-like Domain"/>
    <property type="match status" value="1"/>
</dbReference>
<comment type="similarity">
    <text evidence="1 3">Belongs to the short-chain dehydrogenases/reductases (SDR) family.</text>
</comment>
<dbReference type="EMBL" id="PGTY01000001">
    <property type="protein sequence ID" value="PJI92569.1"/>
    <property type="molecule type" value="Genomic_DNA"/>
</dbReference>
<dbReference type="PANTHER" id="PTHR43391:SF86">
    <property type="entry name" value="SHORT-CHAIN DEHYDROGENASE_REDUCTASE FAMILY PROTEIN"/>
    <property type="match status" value="1"/>
</dbReference>
<evidence type="ECO:0000313" key="5">
    <source>
        <dbReference type="Proteomes" id="UP000228531"/>
    </source>
</evidence>
<proteinExistence type="inferred from homology"/>
<evidence type="ECO:0000256" key="3">
    <source>
        <dbReference type="RuleBase" id="RU000363"/>
    </source>
</evidence>
<dbReference type="PROSITE" id="PS00061">
    <property type="entry name" value="ADH_SHORT"/>
    <property type="match status" value="1"/>
</dbReference>
<gene>
    <name evidence="4" type="ORF">BC777_1422</name>
</gene>
<dbReference type="InterPro" id="IPR002347">
    <property type="entry name" value="SDR_fam"/>
</dbReference>
<keyword evidence="5" id="KW-1185">Reference proteome</keyword>
<dbReference type="GO" id="GO:0016491">
    <property type="term" value="F:oxidoreductase activity"/>
    <property type="evidence" value="ECO:0007669"/>
    <property type="project" value="UniProtKB-KW"/>
</dbReference>
<dbReference type="InterPro" id="IPR020904">
    <property type="entry name" value="Sc_DH/Rdtase_CS"/>
</dbReference>
<sequence>MSKVILITGCSSGLGISLAVQSARAGHRVYATMRNLAKRDALDTAASDAGVSIDVLQLDVQDTVSVDVCVDAVLNDAGRIDVLINNAGAGFVRSTEQASEADVQWVMDVNFMGVVRCVKAVIPHFRKQRSGHVVSISSVGGLVGQPFNEIYCGAKFAVEGYMEAMASYISPSFGINFTVVEPGGITSEFASSVLKQVEETGGMLEDEYLPILQKYVGGSQNRQSGGDIYQTADEVAQVVMGCIASDTPPIRTRTSQWGEAFCGLKTDLDPDGKKLQHHVIAQFLS</sequence>
<dbReference type="GO" id="GO:0005829">
    <property type="term" value="C:cytosol"/>
    <property type="evidence" value="ECO:0007669"/>
    <property type="project" value="TreeGrafter"/>
</dbReference>
<dbReference type="PRINTS" id="PR00081">
    <property type="entry name" value="GDHRDH"/>
</dbReference>
<dbReference type="Proteomes" id="UP000228531">
    <property type="component" value="Unassembled WGS sequence"/>
</dbReference>
<dbReference type="Pfam" id="PF00106">
    <property type="entry name" value="adh_short"/>
    <property type="match status" value="1"/>
</dbReference>
<dbReference type="OrthoDB" id="9793825at2"/>
<dbReference type="CDD" id="cd05374">
    <property type="entry name" value="17beta-HSD-like_SDR_c"/>
    <property type="match status" value="1"/>
</dbReference>
<evidence type="ECO:0000256" key="2">
    <source>
        <dbReference type="ARBA" id="ARBA00023002"/>
    </source>
</evidence>
<protein>
    <submittedName>
        <fullName evidence="4">Short-subunit dehydrogenase</fullName>
    </submittedName>
</protein>
<dbReference type="AlphaFoldDB" id="A0A2M8WNS4"/>
<name>A0A2M8WNS4_9RHOB</name>
<accession>A0A2M8WNS4</accession>
<evidence type="ECO:0000313" key="4">
    <source>
        <dbReference type="EMBL" id="PJI92569.1"/>
    </source>
</evidence>
<keyword evidence="2" id="KW-0560">Oxidoreductase</keyword>
<dbReference type="PRINTS" id="PR00080">
    <property type="entry name" value="SDRFAMILY"/>
</dbReference>
<dbReference type="SUPFAM" id="SSF51735">
    <property type="entry name" value="NAD(P)-binding Rossmann-fold domains"/>
    <property type="match status" value="1"/>
</dbReference>
<dbReference type="RefSeq" id="WP_100368038.1">
    <property type="nucleotide sequence ID" value="NZ_PGTY01000001.1"/>
</dbReference>